<name>A0A1Y0I617_9GAMM</name>
<protein>
    <recommendedName>
        <fullName evidence="2">SPOR domain-containing protein</fullName>
    </recommendedName>
</protein>
<feature type="compositionally biased region" description="Polar residues" evidence="1">
    <location>
        <begin position="384"/>
        <end position="402"/>
    </location>
</feature>
<evidence type="ECO:0000313" key="3">
    <source>
        <dbReference type="EMBL" id="ARU54884.1"/>
    </source>
</evidence>
<dbReference type="PANTHER" id="PTHR35894">
    <property type="entry name" value="GENERAL SECRETION PATHWAY PROTEIN A-RELATED"/>
    <property type="match status" value="1"/>
</dbReference>
<feature type="region of interest" description="Disordered" evidence="1">
    <location>
        <begin position="384"/>
        <end position="418"/>
    </location>
</feature>
<proteinExistence type="predicted"/>
<evidence type="ECO:0000256" key="1">
    <source>
        <dbReference type="SAM" id="MobiDB-lite"/>
    </source>
</evidence>
<dbReference type="InterPro" id="IPR049945">
    <property type="entry name" value="AAA_22"/>
</dbReference>
<accession>A0A1Y0I617</accession>
<dbReference type="InterPro" id="IPR036680">
    <property type="entry name" value="SPOR-like_sf"/>
</dbReference>
<gene>
    <name evidence="3" type="ORF">OLMES_0792</name>
</gene>
<feature type="compositionally biased region" description="Basic and acidic residues" evidence="1">
    <location>
        <begin position="475"/>
        <end position="484"/>
    </location>
</feature>
<dbReference type="InterPro" id="IPR052026">
    <property type="entry name" value="ExeA_AAA_ATPase_DNA-bind"/>
</dbReference>
<sequence>MEAILSESLSENLQSRYRLRADPFSLLSGFYYSTPAHESCVNALVHFAHFGNMVLMVTGERGIGKSTLLQRFRLDVGEALRMCVLDSALMMGEAQLVDRLLSMVDLKDEDFLAVGASETPEDRLDIFFAACKRRMLFEPRLLILVDDAHDLSEEAFRLLLSRALANPPEESGVVLLFSALPELTALANRVQSSSPVEALIHQVELLPFNKAESIEYVRSRMIMAGAQKDLKFSSGLSDQLFLLGKGNPRRIAQIAAGVLLGDADKSVSRNRVQMLLDITGYRYFYHTLVTVGAVLAFSIALVQSMYSESPGTGIKPDGSGAEYEGESLSGKEAVLEIQKRLEKIESSVSGSRQEKSNLEVKAEVLDGGGLPIVPVQAVASSISSTSTEGNNAGSPEISSSQGADIEGASGKSGPAKAAPVIAKVQSDKLLKQNTVSDLDDMSGLDDKPSQESRPKKESALRQDNGAQKMVNAPPSRERKSDPAVEGRSQYYRGDGWVKELPEQGYIVQLLGSYNEATAIKFVTQYNALQFVYIESSLKGKPWFIVLTEGFANRSDARDAVSKMPAAIVKQKPWIRKVSAIR</sequence>
<dbReference type="OrthoDB" id="6189127at2"/>
<dbReference type="GO" id="GO:0042834">
    <property type="term" value="F:peptidoglycan binding"/>
    <property type="evidence" value="ECO:0007669"/>
    <property type="project" value="InterPro"/>
</dbReference>
<feature type="compositionally biased region" description="Low complexity" evidence="1">
    <location>
        <begin position="407"/>
        <end position="418"/>
    </location>
</feature>
<keyword evidence="4" id="KW-1185">Reference proteome</keyword>
<organism evidence="3 4">
    <name type="scientific">Oleiphilus messinensis</name>
    <dbReference type="NCBI Taxonomy" id="141451"/>
    <lineage>
        <taxon>Bacteria</taxon>
        <taxon>Pseudomonadati</taxon>
        <taxon>Pseudomonadota</taxon>
        <taxon>Gammaproteobacteria</taxon>
        <taxon>Oceanospirillales</taxon>
        <taxon>Oleiphilaceae</taxon>
        <taxon>Oleiphilus</taxon>
    </lineage>
</organism>
<evidence type="ECO:0000313" key="4">
    <source>
        <dbReference type="Proteomes" id="UP000196027"/>
    </source>
</evidence>
<dbReference type="SUPFAM" id="SSF52540">
    <property type="entry name" value="P-loop containing nucleoside triphosphate hydrolases"/>
    <property type="match status" value="1"/>
</dbReference>
<dbReference type="Pfam" id="PF13401">
    <property type="entry name" value="AAA_22"/>
    <property type="match status" value="1"/>
</dbReference>
<dbReference type="EMBL" id="CP021425">
    <property type="protein sequence ID" value="ARU54884.1"/>
    <property type="molecule type" value="Genomic_DNA"/>
</dbReference>
<reference evidence="3 4" key="1">
    <citation type="submission" date="2017-05" db="EMBL/GenBank/DDBJ databases">
        <title>Genomic insights into alkan degradation activity of Oleiphilus messinensis.</title>
        <authorList>
            <person name="Kozyavkin S.A."/>
            <person name="Slesarev A.I."/>
            <person name="Golyshin P.N."/>
            <person name="Korzhenkov A."/>
            <person name="Golyshina O.N."/>
            <person name="Toshchakov S.V."/>
        </authorList>
    </citation>
    <scope>NUCLEOTIDE SEQUENCE [LARGE SCALE GENOMIC DNA]</scope>
    <source>
        <strain evidence="3 4">ME102</strain>
    </source>
</reference>
<feature type="domain" description="SPOR" evidence="2">
    <location>
        <begin position="499"/>
        <end position="576"/>
    </location>
</feature>
<dbReference type="PROSITE" id="PS51724">
    <property type="entry name" value="SPOR"/>
    <property type="match status" value="1"/>
</dbReference>
<dbReference type="Gene3D" id="3.30.70.1070">
    <property type="entry name" value="Sporulation related repeat"/>
    <property type="match status" value="1"/>
</dbReference>
<feature type="region of interest" description="Disordered" evidence="1">
    <location>
        <begin position="432"/>
        <end position="486"/>
    </location>
</feature>
<dbReference type="GO" id="GO:0016887">
    <property type="term" value="F:ATP hydrolysis activity"/>
    <property type="evidence" value="ECO:0007669"/>
    <property type="project" value="InterPro"/>
</dbReference>
<dbReference type="InterPro" id="IPR027417">
    <property type="entry name" value="P-loop_NTPase"/>
</dbReference>
<dbReference type="Pfam" id="PF05036">
    <property type="entry name" value="SPOR"/>
    <property type="match status" value="1"/>
</dbReference>
<evidence type="ECO:0000259" key="2">
    <source>
        <dbReference type="PROSITE" id="PS51724"/>
    </source>
</evidence>
<dbReference type="Proteomes" id="UP000196027">
    <property type="component" value="Chromosome"/>
</dbReference>
<dbReference type="AlphaFoldDB" id="A0A1Y0I617"/>
<dbReference type="KEGG" id="ome:OLMES_0792"/>
<dbReference type="PANTHER" id="PTHR35894:SF1">
    <property type="entry name" value="PHOSPHORIBULOKINASE _ URIDINE KINASE FAMILY"/>
    <property type="match status" value="1"/>
</dbReference>
<feature type="compositionally biased region" description="Basic and acidic residues" evidence="1">
    <location>
        <begin position="444"/>
        <end position="460"/>
    </location>
</feature>
<dbReference type="InterPro" id="IPR007730">
    <property type="entry name" value="SPOR-like_dom"/>
</dbReference>